<gene>
    <name evidence="2" type="ORF">TM35_000044870</name>
</gene>
<evidence type="ECO:0000313" key="3">
    <source>
        <dbReference type="Proteomes" id="UP000192257"/>
    </source>
</evidence>
<keyword evidence="3" id="KW-1185">Reference proteome</keyword>
<protein>
    <submittedName>
        <fullName evidence="2">Uncharacterized protein</fullName>
    </submittedName>
</protein>
<sequence>MPLYNIIARKLKPSEHIVQKVDDGKAMRSVLPFLSRKLGIPSMKNYVAFSCDENRRPVARLDMDTPLEDQGMSPFSYIYVAPIDATPKNANGEELPLVSELKQTSKEIEEEDIPPPPPPLPDDSNTGRDVEEEEARKRVEEEARRRAEEEAMKKAEEEARRRAEEESRKKAEEEAMKKAEEEARKKAEEEAR</sequence>
<proteinExistence type="predicted"/>
<evidence type="ECO:0000256" key="1">
    <source>
        <dbReference type="SAM" id="MobiDB-lite"/>
    </source>
</evidence>
<accession>A0A1X0P6K6</accession>
<reference evidence="2 3" key="1">
    <citation type="submission" date="2017-03" db="EMBL/GenBank/DDBJ databases">
        <title>An alternative strategy for trypanosome survival in the mammalian bloodstream revealed through genome and transcriptome analysis of the ubiquitous bovine parasite Trypanosoma (Megatrypanum) theileri.</title>
        <authorList>
            <person name="Kelly S."/>
            <person name="Ivens A."/>
            <person name="Mott A."/>
            <person name="O'Neill E."/>
            <person name="Emms D."/>
            <person name="Macleod O."/>
            <person name="Voorheis P."/>
            <person name="Matthews J."/>
            <person name="Matthews K."/>
            <person name="Carrington M."/>
        </authorList>
    </citation>
    <scope>NUCLEOTIDE SEQUENCE [LARGE SCALE GENOMIC DNA]</scope>
    <source>
        <strain evidence="2">Edinburgh</strain>
    </source>
</reference>
<name>A0A1X0P6K6_9TRYP</name>
<dbReference type="RefSeq" id="XP_028886339.1">
    <property type="nucleotide sequence ID" value="XM_029022681.1"/>
</dbReference>
<dbReference type="Proteomes" id="UP000192257">
    <property type="component" value="Unassembled WGS sequence"/>
</dbReference>
<dbReference type="VEuPathDB" id="TriTrypDB:TM35_000044870"/>
<feature type="non-terminal residue" evidence="2">
    <location>
        <position position="192"/>
    </location>
</feature>
<organism evidence="2 3">
    <name type="scientific">Trypanosoma theileri</name>
    <dbReference type="NCBI Taxonomy" id="67003"/>
    <lineage>
        <taxon>Eukaryota</taxon>
        <taxon>Discoba</taxon>
        <taxon>Euglenozoa</taxon>
        <taxon>Kinetoplastea</taxon>
        <taxon>Metakinetoplastina</taxon>
        <taxon>Trypanosomatida</taxon>
        <taxon>Trypanosomatidae</taxon>
        <taxon>Trypanosoma</taxon>
    </lineage>
</organism>
<feature type="region of interest" description="Disordered" evidence="1">
    <location>
        <begin position="88"/>
        <end position="192"/>
    </location>
</feature>
<dbReference type="OrthoDB" id="277837at2759"/>
<feature type="compositionally biased region" description="Basic and acidic residues" evidence="1">
    <location>
        <begin position="125"/>
        <end position="192"/>
    </location>
</feature>
<dbReference type="GeneID" id="39982461"/>
<comment type="caution">
    <text evidence="2">The sequence shown here is derived from an EMBL/GenBank/DDBJ whole genome shotgun (WGS) entry which is preliminary data.</text>
</comment>
<dbReference type="EMBL" id="NBCO01000004">
    <property type="protein sequence ID" value="ORC92273.1"/>
    <property type="molecule type" value="Genomic_DNA"/>
</dbReference>
<evidence type="ECO:0000313" key="2">
    <source>
        <dbReference type="EMBL" id="ORC92273.1"/>
    </source>
</evidence>
<dbReference type="AlphaFoldDB" id="A0A1X0P6K6"/>